<dbReference type="EMBL" id="JBHUIP010000013">
    <property type="protein sequence ID" value="MFD2264240.1"/>
    <property type="molecule type" value="Genomic_DNA"/>
</dbReference>
<accession>A0ABW5DUP3</accession>
<reference evidence="5" key="1">
    <citation type="journal article" date="2019" name="Int. J. Syst. Evol. Microbiol.">
        <title>The Global Catalogue of Microorganisms (GCM) 10K type strain sequencing project: providing services to taxonomists for standard genome sequencing and annotation.</title>
        <authorList>
            <consortium name="The Broad Institute Genomics Platform"/>
            <consortium name="The Broad Institute Genome Sequencing Center for Infectious Disease"/>
            <person name="Wu L."/>
            <person name="Ma J."/>
        </authorList>
    </citation>
    <scope>NUCLEOTIDE SEQUENCE [LARGE SCALE GENOMIC DNA]</scope>
    <source>
        <strain evidence="5">CGMCC 1.19062</strain>
    </source>
</reference>
<dbReference type="Proteomes" id="UP001597295">
    <property type="component" value="Unassembled WGS sequence"/>
</dbReference>
<keyword evidence="5" id="KW-1185">Reference proteome</keyword>
<evidence type="ECO:0000256" key="1">
    <source>
        <dbReference type="ARBA" id="ARBA00001933"/>
    </source>
</evidence>
<keyword evidence="4" id="KW-0456">Lyase</keyword>
<dbReference type="EC" id="4.3.1.15" evidence="4"/>
<organism evidence="4 5">
    <name type="scientific">Lacibacterium aquatile</name>
    <dbReference type="NCBI Taxonomy" id="1168082"/>
    <lineage>
        <taxon>Bacteria</taxon>
        <taxon>Pseudomonadati</taxon>
        <taxon>Pseudomonadota</taxon>
        <taxon>Alphaproteobacteria</taxon>
        <taxon>Rhodospirillales</taxon>
        <taxon>Rhodospirillaceae</taxon>
    </lineage>
</organism>
<dbReference type="PANTHER" id="PTHR42937:SF1">
    <property type="entry name" value="DIAMINOPROPIONATE AMMONIA-LYASE"/>
    <property type="match status" value="1"/>
</dbReference>
<name>A0ABW5DUP3_9PROT</name>
<dbReference type="InterPro" id="IPR036052">
    <property type="entry name" value="TrpB-like_PALP_sf"/>
</dbReference>
<dbReference type="CDD" id="cd00640">
    <property type="entry name" value="Trp-synth-beta_II"/>
    <property type="match status" value="1"/>
</dbReference>
<sequence>MTASSATSTDPSTFFVATTPDPHAAKQVADALLSPAAVGRATEVIRSTISPAPTPLISLPALARQLGIGALHFKDEGQRAPLKSFKMIGGAFAVAEVLADLVEAATGTRPSATALAEGHFKHLTGQAVMTCATDGNHGRAVSWAAQRFGAKAVIYVGEAVSPGRVAAMEAWGSEVRRVKGVYEDAVAAAAAQGAAGWHVISDTAYPGCEAVPRLVMQGYAVLADEIIAAVPEVPTHVLLQCGVGGMAGAVTARIRQVWGMAPRIIVCEPERADCAFQSARAGSMTPASGDLDTLCAGLACGELSTTAWEILSVSANGFLTFTEAEALAAMKRLNRPLADDPSIVAGECAGAGLAGLAKISNNFNLRSSLALDESARAVIIGTEGDTDPTVHRQLLETPL</sequence>
<protein>
    <submittedName>
        <fullName evidence="4">Diaminopropionate ammonia-lyase</fullName>
        <ecNumber evidence="4">4.3.1.15</ecNumber>
    </submittedName>
</protein>
<feature type="domain" description="Tryptophan synthase beta chain-like PALP" evidence="3">
    <location>
        <begin position="52"/>
        <end position="379"/>
    </location>
</feature>
<dbReference type="InterPro" id="IPR001926">
    <property type="entry name" value="TrpB-like_PALP"/>
</dbReference>
<dbReference type="Gene3D" id="3.40.50.1100">
    <property type="match status" value="2"/>
</dbReference>
<evidence type="ECO:0000256" key="2">
    <source>
        <dbReference type="ARBA" id="ARBA00022898"/>
    </source>
</evidence>
<dbReference type="GO" id="GO:0008838">
    <property type="term" value="F:diaminopropionate ammonia-lyase activity"/>
    <property type="evidence" value="ECO:0007669"/>
    <property type="project" value="UniProtKB-EC"/>
</dbReference>
<dbReference type="Pfam" id="PF00291">
    <property type="entry name" value="PALP"/>
    <property type="match status" value="1"/>
</dbReference>
<proteinExistence type="predicted"/>
<keyword evidence="2" id="KW-0663">Pyridoxal phosphate</keyword>
<comment type="cofactor">
    <cofactor evidence="1">
        <name>pyridoxal 5'-phosphate</name>
        <dbReference type="ChEBI" id="CHEBI:597326"/>
    </cofactor>
</comment>
<evidence type="ECO:0000313" key="4">
    <source>
        <dbReference type="EMBL" id="MFD2264240.1"/>
    </source>
</evidence>
<dbReference type="PANTHER" id="PTHR42937">
    <property type="match status" value="1"/>
</dbReference>
<dbReference type="NCBIfam" id="NF006058">
    <property type="entry name" value="PRK08206.1"/>
    <property type="match status" value="1"/>
</dbReference>
<dbReference type="RefSeq" id="WP_379877310.1">
    <property type="nucleotide sequence ID" value="NZ_JBHUIP010000013.1"/>
</dbReference>
<evidence type="ECO:0000313" key="5">
    <source>
        <dbReference type="Proteomes" id="UP001597295"/>
    </source>
</evidence>
<dbReference type="SUPFAM" id="SSF53686">
    <property type="entry name" value="Tryptophan synthase beta subunit-like PLP-dependent enzymes"/>
    <property type="match status" value="1"/>
</dbReference>
<gene>
    <name evidence="4" type="ORF">ACFSM5_15160</name>
</gene>
<comment type="caution">
    <text evidence="4">The sequence shown here is derived from an EMBL/GenBank/DDBJ whole genome shotgun (WGS) entry which is preliminary data.</text>
</comment>
<evidence type="ECO:0000259" key="3">
    <source>
        <dbReference type="Pfam" id="PF00291"/>
    </source>
</evidence>